<comment type="subcellular location">
    <subcellularLocation>
        <location evidence="9">Cytoplasm</location>
    </subcellularLocation>
</comment>
<evidence type="ECO:0000256" key="4">
    <source>
        <dbReference type="ARBA" id="ARBA00022490"/>
    </source>
</evidence>
<dbReference type="CDD" id="cd00354">
    <property type="entry name" value="FBPase"/>
    <property type="match status" value="1"/>
</dbReference>
<evidence type="ECO:0000256" key="6">
    <source>
        <dbReference type="ARBA" id="ARBA00022801"/>
    </source>
</evidence>
<evidence type="ECO:0000256" key="9">
    <source>
        <dbReference type="HAMAP-Rule" id="MF_01855"/>
    </source>
</evidence>
<keyword evidence="7 9" id="KW-0460">Magnesium</keyword>
<keyword evidence="4 9" id="KW-0963">Cytoplasm</keyword>
<gene>
    <name evidence="9" type="primary">fbp</name>
    <name evidence="13" type="ORF">JDN41_12325</name>
</gene>
<comment type="subunit">
    <text evidence="9">Homotetramer.</text>
</comment>
<dbReference type="GO" id="GO:0005986">
    <property type="term" value="P:sucrose biosynthetic process"/>
    <property type="evidence" value="ECO:0007669"/>
    <property type="project" value="TreeGrafter"/>
</dbReference>
<feature type="binding site" evidence="9">
    <location>
        <begin position="250"/>
        <end position="252"/>
    </location>
    <ligand>
        <name>substrate</name>
    </ligand>
</feature>
<dbReference type="PRINTS" id="PR00115">
    <property type="entry name" value="F16BPHPHTASE"/>
</dbReference>
<dbReference type="PROSITE" id="PS00124">
    <property type="entry name" value="FBPASE"/>
    <property type="match status" value="1"/>
</dbReference>
<evidence type="ECO:0000256" key="10">
    <source>
        <dbReference type="RuleBase" id="RU000508"/>
    </source>
</evidence>
<dbReference type="InterPro" id="IPR028343">
    <property type="entry name" value="FBPtase"/>
</dbReference>
<feature type="binding site" evidence="9">
    <location>
        <begin position="112"/>
        <end position="115"/>
    </location>
    <ligand>
        <name>substrate</name>
    </ligand>
</feature>
<keyword evidence="5 9" id="KW-0479">Metal-binding</keyword>
<dbReference type="RefSeq" id="WP_037241897.1">
    <property type="nucleotide sequence ID" value="NZ_JAEMUK010000078.1"/>
</dbReference>
<dbReference type="Proteomes" id="UP000623250">
    <property type="component" value="Unassembled WGS sequence"/>
</dbReference>
<dbReference type="HAMAP" id="MF_01855">
    <property type="entry name" value="FBPase_class1"/>
    <property type="match status" value="1"/>
</dbReference>
<evidence type="ECO:0000313" key="13">
    <source>
        <dbReference type="EMBL" id="MBJ7544332.1"/>
    </source>
</evidence>
<feature type="binding site" evidence="9">
    <location>
        <position position="111"/>
    </location>
    <ligand>
        <name>Mg(2+)</name>
        <dbReference type="ChEBI" id="CHEBI:18420"/>
        <label>1</label>
    </ligand>
</feature>
<dbReference type="GO" id="GO:0006000">
    <property type="term" value="P:fructose metabolic process"/>
    <property type="evidence" value="ECO:0007669"/>
    <property type="project" value="TreeGrafter"/>
</dbReference>
<comment type="catalytic activity">
    <reaction evidence="1 9">
        <text>beta-D-fructose 1,6-bisphosphate + H2O = beta-D-fructose 6-phosphate + phosphate</text>
        <dbReference type="Rhea" id="RHEA:11064"/>
        <dbReference type="ChEBI" id="CHEBI:15377"/>
        <dbReference type="ChEBI" id="CHEBI:32966"/>
        <dbReference type="ChEBI" id="CHEBI:43474"/>
        <dbReference type="ChEBI" id="CHEBI:57634"/>
        <dbReference type="EC" id="3.1.3.11"/>
    </reaction>
</comment>
<comment type="caution">
    <text evidence="13">The sequence shown here is derived from an EMBL/GenBank/DDBJ whole genome shotgun (WGS) entry which is preliminary data.</text>
</comment>
<dbReference type="Pfam" id="PF18913">
    <property type="entry name" value="FBPase_C"/>
    <property type="match status" value="1"/>
</dbReference>
<evidence type="ECO:0000256" key="1">
    <source>
        <dbReference type="ARBA" id="ARBA00001273"/>
    </source>
</evidence>
<reference evidence="13 14" key="1">
    <citation type="submission" date="2020-12" db="EMBL/GenBank/DDBJ databases">
        <title>Revised draft genomes of Rhodomicrobium vannielii ATCC 17100 and Rhodomicrobium udaipurense JA643.</title>
        <authorList>
            <person name="Conners E.M."/>
            <person name="Davenport E.J."/>
            <person name="Bose A."/>
        </authorList>
    </citation>
    <scope>NUCLEOTIDE SEQUENCE [LARGE SCALE GENOMIC DNA]</scope>
    <source>
        <strain evidence="13 14">JA643</strain>
    </source>
</reference>
<evidence type="ECO:0000256" key="2">
    <source>
        <dbReference type="ARBA" id="ARBA00005215"/>
    </source>
</evidence>
<dbReference type="EC" id="3.1.3.11" evidence="9"/>
<feature type="binding site" evidence="9">
    <location>
        <position position="270"/>
    </location>
    <ligand>
        <name>Mg(2+)</name>
        <dbReference type="ChEBI" id="CHEBI:18420"/>
        <label>2</label>
    </ligand>
</feature>
<dbReference type="GO" id="GO:0005829">
    <property type="term" value="C:cytosol"/>
    <property type="evidence" value="ECO:0007669"/>
    <property type="project" value="TreeGrafter"/>
</dbReference>
<dbReference type="InterPro" id="IPR000146">
    <property type="entry name" value="FBPase_class-1"/>
</dbReference>
<feature type="domain" description="Fructose-1-6-bisphosphatase class 1 C-terminal" evidence="12">
    <location>
        <begin position="188"/>
        <end position="321"/>
    </location>
</feature>
<dbReference type="EMBL" id="JAEMUK010000078">
    <property type="protein sequence ID" value="MBJ7544332.1"/>
    <property type="molecule type" value="Genomic_DNA"/>
</dbReference>
<dbReference type="InterPro" id="IPR033391">
    <property type="entry name" value="FBPase_N"/>
</dbReference>
<dbReference type="PANTHER" id="PTHR11556">
    <property type="entry name" value="FRUCTOSE-1,6-BISPHOSPHATASE-RELATED"/>
    <property type="match status" value="1"/>
</dbReference>
<dbReference type="FunFam" id="3.40.190.80:FF:000011">
    <property type="entry name" value="Fructose-1,6-bisphosphatase class 1"/>
    <property type="match status" value="1"/>
</dbReference>
<comment type="pathway">
    <text evidence="2">Carbohydrate biosynthesis; Calvin cycle.</text>
</comment>
<dbReference type="GO" id="GO:0006002">
    <property type="term" value="P:fructose 6-phosphate metabolic process"/>
    <property type="evidence" value="ECO:0007669"/>
    <property type="project" value="TreeGrafter"/>
</dbReference>
<dbReference type="GO" id="GO:0042132">
    <property type="term" value="F:fructose 1,6-bisphosphate 1-phosphatase activity"/>
    <property type="evidence" value="ECO:0007669"/>
    <property type="project" value="UniProtKB-UniRule"/>
</dbReference>
<dbReference type="PIRSF" id="PIRSF500210">
    <property type="entry name" value="FBPtase"/>
    <property type="match status" value="1"/>
</dbReference>
<evidence type="ECO:0000256" key="5">
    <source>
        <dbReference type="ARBA" id="ARBA00022723"/>
    </source>
</evidence>
<accession>A0A8I1KJY1</accession>
<keyword evidence="6 9" id="KW-0378">Hydrolase</keyword>
<evidence type="ECO:0000259" key="11">
    <source>
        <dbReference type="Pfam" id="PF00316"/>
    </source>
</evidence>
<dbReference type="PANTHER" id="PTHR11556:SF35">
    <property type="entry name" value="SEDOHEPTULOSE-1,7-BISPHOSPHATASE, CHLOROPLASTIC"/>
    <property type="match status" value="1"/>
</dbReference>
<dbReference type="SUPFAM" id="SSF56655">
    <property type="entry name" value="Carbohydrate phosphatase"/>
    <property type="match status" value="1"/>
</dbReference>
<sequence>MGVHASLREHLAEWAAEDAQKRAVAETVENLAKAGIEIAKIIALGPLAGDMASARGEGGGGDTQKELDFLANKIVTDALKASPVAWLGSEEDEKAVALNAGAPLAVNTDPLDGSSNIDTNMSIGTIFSILPNKEQAALLQPGRNQLCAGYIVYGPQTAIVLTVGQGTHIFWLDPRTGEFVLGKANVQIPAETKEYAINSSNFRHWDDKMKSYIVDCKLGKDGPRKKDFNMRWLGSLVADGFRILTRGGIYLYPADIRKGYTNGRLRLLYEANPIGMLIEQAGGACTQGKTRMLDLEPISLHQHVPLVFGSKKEVEEVAYYYNQPPATGEHSPLFSQRGLFSSVR</sequence>
<feature type="binding site" evidence="9">
    <location>
        <position position="109"/>
    </location>
    <ligand>
        <name>Mg(2+)</name>
        <dbReference type="ChEBI" id="CHEBI:18420"/>
        <label>2</label>
    </ligand>
</feature>
<feature type="binding site" evidence="9">
    <location>
        <position position="90"/>
    </location>
    <ligand>
        <name>Mg(2+)</name>
        <dbReference type="ChEBI" id="CHEBI:18420"/>
        <label>1</label>
    </ligand>
</feature>
<name>A0A8I1KJY1_9HYPH</name>
<dbReference type="AlphaFoldDB" id="A0A8I1KJY1"/>
<dbReference type="NCBIfam" id="NF006780">
    <property type="entry name" value="PRK09293.1-4"/>
    <property type="match status" value="1"/>
</dbReference>
<protein>
    <recommendedName>
        <fullName evidence="9">Fructose-1,6-bisphosphatase class 1</fullName>
        <shortName evidence="9">FBPase class 1</shortName>
        <ecNumber evidence="9">3.1.3.11</ecNumber>
    </recommendedName>
    <alternativeName>
        <fullName evidence="9">D-fructose-1,6-bisphosphate 1-phosphohydrolase class 1</fullName>
    </alternativeName>
</protein>
<dbReference type="InterPro" id="IPR020548">
    <property type="entry name" value="Fructose_bisphosphatase_AS"/>
</dbReference>
<proteinExistence type="inferred from homology"/>
<evidence type="ECO:0000313" key="14">
    <source>
        <dbReference type="Proteomes" id="UP000623250"/>
    </source>
</evidence>
<feature type="binding site" evidence="9">
    <location>
        <position position="112"/>
    </location>
    <ligand>
        <name>Mg(2+)</name>
        <dbReference type="ChEBI" id="CHEBI:18420"/>
        <label>2</label>
    </ligand>
</feature>
<keyword evidence="14" id="KW-1185">Reference proteome</keyword>
<dbReference type="GO" id="GO:0030388">
    <property type="term" value="P:fructose 1,6-bisphosphate metabolic process"/>
    <property type="evidence" value="ECO:0007669"/>
    <property type="project" value="TreeGrafter"/>
</dbReference>
<dbReference type="NCBIfam" id="NF006779">
    <property type="entry name" value="PRK09293.1-3"/>
    <property type="match status" value="1"/>
</dbReference>
<dbReference type="Pfam" id="PF00316">
    <property type="entry name" value="FBPase"/>
    <property type="match status" value="1"/>
</dbReference>
<feature type="domain" description="Fructose-1-6-bisphosphatase class I N-terminal" evidence="11">
    <location>
        <begin position="59"/>
        <end position="182"/>
    </location>
</feature>
<feature type="binding site" evidence="9">
    <location>
        <position position="109"/>
    </location>
    <ligand>
        <name>Mg(2+)</name>
        <dbReference type="ChEBI" id="CHEBI:18420"/>
        <label>1</label>
    </ligand>
</feature>
<comment type="similarity">
    <text evidence="3 9 10">Belongs to the FBPase class 1 family.</text>
</comment>
<feature type="binding site" evidence="9">
    <location>
        <position position="198"/>
    </location>
    <ligand>
        <name>substrate</name>
    </ligand>
</feature>
<evidence type="ECO:0000256" key="3">
    <source>
        <dbReference type="ARBA" id="ARBA00010941"/>
    </source>
</evidence>
<organism evidence="13 14">
    <name type="scientific">Rhodomicrobium udaipurense</name>
    <dbReference type="NCBI Taxonomy" id="1202716"/>
    <lineage>
        <taxon>Bacteria</taxon>
        <taxon>Pseudomonadati</taxon>
        <taxon>Pseudomonadota</taxon>
        <taxon>Alphaproteobacteria</taxon>
        <taxon>Hyphomicrobiales</taxon>
        <taxon>Hyphomicrobiaceae</taxon>
        <taxon>Rhodomicrobium</taxon>
    </lineage>
</organism>
<evidence type="ECO:0000256" key="7">
    <source>
        <dbReference type="ARBA" id="ARBA00022842"/>
    </source>
</evidence>
<evidence type="ECO:0000259" key="12">
    <source>
        <dbReference type="Pfam" id="PF18913"/>
    </source>
</evidence>
<dbReference type="PIRSF" id="PIRSF000904">
    <property type="entry name" value="FBPtase_SBPase"/>
    <property type="match status" value="1"/>
</dbReference>
<comment type="cofactor">
    <cofactor evidence="9">
        <name>Mg(2+)</name>
        <dbReference type="ChEBI" id="CHEBI:18420"/>
    </cofactor>
    <text evidence="9">Binds 2 magnesium ions per subunit.</text>
</comment>
<dbReference type="GO" id="GO:0000287">
    <property type="term" value="F:magnesium ion binding"/>
    <property type="evidence" value="ECO:0007669"/>
    <property type="project" value="UniProtKB-UniRule"/>
</dbReference>
<comment type="caution">
    <text evidence="9">Lacks conserved residue(s) required for the propagation of feature annotation.</text>
</comment>
<keyword evidence="8 9" id="KW-0119">Carbohydrate metabolism</keyword>
<dbReference type="Gene3D" id="3.40.190.80">
    <property type="match status" value="1"/>
</dbReference>
<dbReference type="Gene3D" id="3.30.540.10">
    <property type="entry name" value="Fructose-1,6-Bisphosphatase, subunit A, domain 1"/>
    <property type="match status" value="1"/>
</dbReference>
<evidence type="ECO:0000256" key="8">
    <source>
        <dbReference type="ARBA" id="ARBA00023277"/>
    </source>
</evidence>
<dbReference type="InterPro" id="IPR044015">
    <property type="entry name" value="FBPase_C_dom"/>
</dbReference>
<dbReference type="GO" id="GO:0006094">
    <property type="term" value="P:gluconeogenesis"/>
    <property type="evidence" value="ECO:0007669"/>
    <property type="project" value="UniProtKB-UniRule"/>
</dbReference>